<evidence type="ECO:0000256" key="1">
    <source>
        <dbReference type="ARBA" id="ARBA00022630"/>
    </source>
</evidence>
<dbReference type="Gene3D" id="3.50.50.60">
    <property type="entry name" value="FAD/NAD(P)-binding domain"/>
    <property type="match status" value="2"/>
</dbReference>
<evidence type="ECO:0000259" key="4">
    <source>
        <dbReference type="Pfam" id="PF07992"/>
    </source>
</evidence>
<dbReference type="SUPFAM" id="SSF51905">
    <property type="entry name" value="FAD/NAD(P)-binding domain"/>
    <property type="match status" value="1"/>
</dbReference>
<dbReference type="InterPro" id="IPR023753">
    <property type="entry name" value="FAD/NAD-binding_dom"/>
</dbReference>
<dbReference type="PANTHER" id="PTHR48105">
    <property type="entry name" value="THIOREDOXIN REDUCTASE 1-RELATED-RELATED"/>
    <property type="match status" value="1"/>
</dbReference>
<dbReference type="Proteomes" id="UP000030982">
    <property type="component" value="Unassembled WGS sequence"/>
</dbReference>
<dbReference type="PRINTS" id="PR00469">
    <property type="entry name" value="PNDRDTASEII"/>
</dbReference>
<dbReference type="GO" id="GO:0004791">
    <property type="term" value="F:thioredoxin-disulfide reductase (NADPH) activity"/>
    <property type="evidence" value="ECO:0007669"/>
    <property type="project" value="UniProtKB-EC"/>
</dbReference>
<proteinExistence type="predicted"/>
<feature type="domain" description="FAD/NAD(P)-binding" evidence="4">
    <location>
        <begin position="7"/>
        <end position="274"/>
    </location>
</feature>
<dbReference type="STRING" id="1338436.LK10_12520"/>
<evidence type="ECO:0000313" key="5">
    <source>
        <dbReference type="EMBL" id="KHL02483.1"/>
    </source>
</evidence>
<dbReference type="EMBL" id="JTDL01000123">
    <property type="protein sequence ID" value="KHL02483.1"/>
    <property type="molecule type" value="Genomic_DNA"/>
</dbReference>
<comment type="caution">
    <text evidence="5">The sequence shown here is derived from an EMBL/GenBank/DDBJ whole genome shotgun (WGS) entry which is preliminary data.</text>
</comment>
<gene>
    <name evidence="5" type="ORF">LK10_12520</name>
</gene>
<comment type="catalytic activity">
    <reaction evidence="3">
        <text>[thioredoxin]-dithiol + NADP(+) = [thioredoxin]-disulfide + NADPH + H(+)</text>
        <dbReference type="Rhea" id="RHEA:20345"/>
        <dbReference type="Rhea" id="RHEA-COMP:10698"/>
        <dbReference type="Rhea" id="RHEA-COMP:10700"/>
        <dbReference type="ChEBI" id="CHEBI:15378"/>
        <dbReference type="ChEBI" id="CHEBI:29950"/>
        <dbReference type="ChEBI" id="CHEBI:50058"/>
        <dbReference type="ChEBI" id="CHEBI:57783"/>
        <dbReference type="ChEBI" id="CHEBI:58349"/>
        <dbReference type="EC" id="1.8.1.9"/>
    </reaction>
</comment>
<name>A0A0B2AKS0_9MICC</name>
<evidence type="ECO:0000256" key="2">
    <source>
        <dbReference type="ARBA" id="ARBA00023002"/>
    </source>
</evidence>
<evidence type="ECO:0000313" key="6">
    <source>
        <dbReference type="Proteomes" id="UP000030982"/>
    </source>
</evidence>
<keyword evidence="2" id="KW-0560">Oxidoreductase</keyword>
<dbReference type="Pfam" id="PF07992">
    <property type="entry name" value="Pyr_redox_2"/>
    <property type="match status" value="1"/>
</dbReference>
<dbReference type="InterPro" id="IPR036188">
    <property type="entry name" value="FAD/NAD-bd_sf"/>
</dbReference>
<dbReference type="PRINTS" id="PR00368">
    <property type="entry name" value="FADPNR"/>
</dbReference>
<accession>A0A0B2AKS0</accession>
<evidence type="ECO:0000256" key="3">
    <source>
        <dbReference type="ARBA" id="ARBA00048132"/>
    </source>
</evidence>
<sequence>MTRANLYDVAIVGGGAAGLSAAVALGRSVRRVVVIDAGEPRNASAEGAHNLLGREGTAPLTLLQAGRAEARSYGAELRPGRAVGVRREGDVFVLTLASGGELAARRLILATGLADELPDVPGLREHWGRRVLHCAYCHGWEVRGQLVGILGAGPQSIHQALLFRQLTEHVTLFRHTMPEPSDEQWEQLAALGIEVVDGAVARVDGDGDKLAVVLETGQTANVDALVVAPRFMARGELFEQLRGQLVDHPMGRFIPTGPMGATDVAGVWAAGNSSDLSAMVSSAAGAGVAAGVAVNADLIAEEAHAAVESRVATSQLSNPSPAR</sequence>
<dbReference type="AlphaFoldDB" id="A0A0B2AKS0"/>
<dbReference type="RefSeq" id="WP_043124266.1">
    <property type="nucleotide sequence ID" value="NZ_JTDL01000123.1"/>
</dbReference>
<reference evidence="5 6" key="1">
    <citation type="submission" date="2014-09" db="EMBL/GenBank/DDBJ databases">
        <title>Genome sequence of Sinomonas sp. MUSC 117.</title>
        <authorList>
            <person name="Lee L.-H."/>
        </authorList>
    </citation>
    <scope>NUCLEOTIDE SEQUENCE [LARGE SCALE GENOMIC DNA]</scope>
    <source>
        <strain evidence="5 6">MUSC 117</strain>
    </source>
</reference>
<protein>
    <submittedName>
        <fullName evidence="5">Thioredoxin reductase</fullName>
    </submittedName>
</protein>
<organism evidence="5 6">
    <name type="scientific">Sinomonas humi</name>
    <dbReference type="NCBI Taxonomy" id="1338436"/>
    <lineage>
        <taxon>Bacteria</taxon>
        <taxon>Bacillati</taxon>
        <taxon>Actinomycetota</taxon>
        <taxon>Actinomycetes</taxon>
        <taxon>Micrococcales</taxon>
        <taxon>Micrococcaceae</taxon>
        <taxon>Sinomonas</taxon>
    </lineage>
</organism>
<keyword evidence="1" id="KW-0285">Flavoprotein</keyword>
<dbReference type="InterPro" id="IPR050097">
    <property type="entry name" value="Ferredoxin-NADP_redctase_2"/>
</dbReference>
<keyword evidence="6" id="KW-1185">Reference proteome</keyword>
<dbReference type="OrthoDB" id="9786503at2"/>